<evidence type="ECO:0000313" key="2">
    <source>
        <dbReference type="EMBL" id="TCK98705.1"/>
    </source>
</evidence>
<feature type="transmembrane region" description="Helical" evidence="1">
    <location>
        <begin position="348"/>
        <end position="367"/>
    </location>
</feature>
<dbReference type="OrthoDB" id="137965at2"/>
<dbReference type="Proteomes" id="UP000294545">
    <property type="component" value="Unassembled WGS sequence"/>
</dbReference>
<feature type="transmembrane region" description="Helical" evidence="1">
    <location>
        <begin position="379"/>
        <end position="398"/>
    </location>
</feature>
<gene>
    <name evidence="2" type="ORF">EDC19_1138</name>
</gene>
<protein>
    <submittedName>
        <fullName evidence="2">Uncharacterized protein</fullName>
    </submittedName>
</protein>
<dbReference type="EMBL" id="SMGQ01000011">
    <property type="protein sequence ID" value="TCK98705.1"/>
    <property type="molecule type" value="Genomic_DNA"/>
</dbReference>
<keyword evidence="1" id="KW-0812">Transmembrane</keyword>
<reference evidence="2 3" key="1">
    <citation type="submission" date="2019-03" db="EMBL/GenBank/DDBJ databases">
        <title>Genomic Encyclopedia of Type Strains, Phase IV (KMG-IV): sequencing the most valuable type-strain genomes for metagenomic binning, comparative biology and taxonomic classification.</title>
        <authorList>
            <person name="Goeker M."/>
        </authorList>
    </citation>
    <scope>NUCLEOTIDE SEQUENCE [LARGE SCALE GENOMIC DNA]</scope>
    <source>
        <strain evidence="2 3">DSM 24176</strain>
    </source>
</reference>
<dbReference type="RefSeq" id="WP_132281770.1">
    <property type="nucleotide sequence ID" value="NZ_SMGQ01000011.1"/>
</dbReference>
<proteinExistence type="predicted"/>
<dbReference type="InterPro" id="IPR029062">
    <property type="entry name" value="Class_I_gatase-like"/>
</dbReference>
<keyword evidence="3" id="KW-1185">Reference proteome</keyword>
<sequence length="798" mass="91546">MKKIVLYALFSGLIVVFLGLIVNSKESIEVSVDYGINEYFKMDTNGPFYISISNNGEDFEGFIELETGEKNTGTIYRQEMSFPKGTTREATFFIPVNIHLKEPVVIRVKNHQGEIITTTRYEINHQKVIENELAIGVLTDDPIASLNYFETTIALNESKRNTRLIEIDHTHLPVESVALESLDVLIINNYNTSILNNNQYDSMMEWVDNGGLLILGTGSSHNRTLSVFNDTDLPISIKGTQIITTDFNIHNFESIELESIKVVQEGFETVFDELITLIPRNDGQIILVAFDLEPLNHSEEKESFTNAFFSNQQDITPPDYILRTEHESIKNRLEGIFLIAPTAQMPSLYFLMFLLLVYAFLAGPITYKIVKKGNIRNWLWVIVPILSFVFVGVIYIYGKDTRISQPFINRVNFITLGEETGDVTSYISPISMKSQDLTLTFTNNDFPRMWHDTFTLYDGSVLEGISKNEGEKSVMTYEENNTIIHVKNINRFTPNIIETTEKVDASEQNLYVDIIYDGDYINGTITNELGYTIEDAFFWSKGLFANIGDIEEGVNEISEEVIVIIGSTTQHINEQLFPMELAISKDIKRYEKQTMRQRRDIIETMHFHKNFVPSNESRIIGFSNEKKDESDIEINNQIPIEHNVNVVIKNFDLDYNGGQVIQFPLQYFYPWVPLSSENPYASSLHDVRVLRNIKEQNIRFELDPAIEIIEIGFEIPTIEGQVFNPYEDFEGQVYIYNFGSEEYEAFDYKNETIKGGYLQEIIDDTHIFGEMNVKVITNQDTSSKDIVIPVIEVKGRRK</sequence>
<evidence type="ECO:0000256" key="1">
    <source>
        <dbReference type="SAM" id="Phobius"/>
    </source>
</evidence>
<dbReference type="SUPFAM" id="SSF52317">
    <property type="entry name" value="Class I glutamine amidotransferase-like"/>
    <property type="match status" value="1"/>
</dbReference>
<dbReference type="AlphaFoldDB" id="A0A4R1MZT2"/>
<keyword evidence="1" id="KW-1133">Transmembrane helix</keyword>
<organism evidence="2 3">
    <name type="scientific">Natranaerovirga hydrolytica</name>
    <dbReference type="NCBI Taxonomy" id="680378"/>
    <lineage>
        <taxon>Bacteria</taxon>
        <taxon>Bacillati</taxon>
        <taxon>Bacillota</taxon>
        <taxon>Clostridia</taxon>
        <taxon>Lachnospirales</taxon>
        <taxon>Natranaerovirgaceae</taxon>
        <taxon>Natranaerovirga</taxon>
    </lineage>
</organism>
<keyword evidence="1" id="KW-0472">Membrane</keyword>
<accession>A0A4R1MZT2</accession>
<evidence type="ECO:0000313" key="3">
    <source>
        <dbReference type="Proteomes" id="UP000294545"/>
    </source>
</evidence>
<comment type="caution">
    <text evidence="2">The sequence shown here is derived from an EMBL/GenBank/DDBJ whole genome shotgun (WGS) entry which is preliminary data.</text>
</comment>
<name>A0A4R1MZT2_9FIRM</name>